<dbReference type="OrthoDB" id="7855496at2"/>
<dbReference type="EMBL" id="SLXP01000017">
    <property type="protein sequence ID" value="TCP38785.1"/>
    <property type="molecule type" value="Genomic_DNA"/>
</dbReference>
<comment type="caution">
    <text evidence="1">The sequence shown here is derived from an EMBL/GenBank/DDBJ whole genome shotgun (WGS) entry which is preliminary data.</text>
</comment>
<evidence type="ECO:0000313" key="2">
    <source>
        <dbReference type="Proteomes" id="UP000294835"/>
    </source>
</evidence>
<reference evidence="1 2" key="1">
    <citation type="submission" date="2019-03" db="EMBL/GenBank/DDBJ databases">
        <title>Genomic Encyclopedia of Type Strains, Phase IV (KMG-IV): sequencing the most valuable type-strain genomes for metagenomic binning, comparative biology and taxonomic classification.</title>
        <authorList>
            <person name="Goeker M."/>
        </authorList>
    </citation>
    <scope>NUCLEOTIDE SEQUENCE [LARGE SCALE GENOMIC DNA]</scope>
    <source>
        <strain evidence="1 2">DSM 18063</strain>
    </source>
</reference>
<accession>A0A4R2PWZ1</accession>
<gene>
    <name evidence="1" type="ORF">EV662_11719</name>
</gene>
<proteinExistence type="predicted"/>
<evidence type="ECO:0000313" key="1">
    <source>
        <dbReference type="EMBL" id="TCP38785.1"/>
    </source>
</evidence>
<dbReference type="AlphaFoldDB" id="A0A4R2PWZ1"/>
<sequence>MSAPFTIRIVWRGIAIRVDYHACRWNGPCDHVEITSDNRVPLPVTETGYRSHFLPAGVVTPDTLEAQVTAWLDEEAAKTEWQHYQEASRQMTLF</sequence>
<dbReference type="Proteomes" id="UP000294835">
    <property type="component" value="Unassembled WGS sequence"/>
</dbReference>
<dbReference type="RefSeq" id="WP_132465639.1">
    <property type="nucleotide sequence ID" value="NZ_SLXP01000017.1"/>
</dbReference>
<name>A0A4R2PWZ1_9RHOB</name>
<protein>
    <submittedName>
        <fullName evidence="1">Uncharacterized protein</fullName>
    </submittedName>
</protein>
<organism evidence="1 2">
    <name type="scientific">Rhodovulum marinum</name>
    <dbReference type="NCBI Taxonomy" id="320662"/>
    <lineage>
        <taxon>Bacteria</taxon>
        <taxon>Pseudomonadati</taxon>
        <taxon>Pseudomonadota</taxon>
        <taxon>Alphaproteobacteria</taxon>
        <taxon>Rhodobacterales</taxon>
        <taxon>Paracoccaceae</taxon>
        <taxon>Rhodovulum</taxon>
    </lineage>
</organism>
<keyword evidence="2" id="KW-1185">Reference proteome</keyword>